<dbReference type="AlphaFoldDB" id="A0A9N9SGG1"/>
<evidence type="ECO:0000313" key="2">
    <source>
        <dbReference type="EMBL" id="CAG9822222.1"/>
    </source>
</evidence>
<reference evidence="2" key="1">
    <citation type="submission" date="2022-01" db="EMBL/GenBank/DDBJ databases">
        <authorList>
            <person name="King R."/>
        </authorList>
    </citation>
    <scope>NUCLEOTIDE SEQUENCE</scope>
</reference>
<dbReference type="OrthoDB" id="7540822at2759"/>
<evidence type="ECO:0000256" key="1">
    <source>
        <dbReference type="SAM" id="MobiDB-lite"/>
    </source>
</evidence>
<reference evidence="2" key="2">
    <citation type="submission" date="2022-10" db="EMBL/GenBank/DDBJ databases">
        <authorList>
            <consortium name="ENA_rothamsted_submissions"/>
            <consortium name="culmorum"/>
            <person name="King R."/>
        </authorList>
    </citation>
    <scope>NUCLEOTIDE SEQUENCE</scope>
</reference>
<proteinExistence type="predicted"/>
<feature type="region of interest" description="Disordered" evidence="1">
    <location>
        <begin position="148"/>
        <end position="183"/>
    </location>
</feature>
<protein>
    <submittedName>
        <fullName evidence="2">Uncharacterized protein</fullName>
    </submittedName>
</protein>
<name>A0A9N9SGG1_PHACE</name>
<accession>A0A9N9SGG1</accession>
<gene>
    <name evidence="2" type="ORF">PHAECO_LOCUS9651</name>
</gene>
<feature type="compositionally biased region" description="Polar residues" evidence="1">
    <location>
        <begin position="154"/>
        <end position="163"/>
    </location>
</feature>
<evidence type="ECO:0000313" key="3">
    <source>
        <dbReference type="Proteomes" id="UP001153737"/>
    </source>
</evidence>
<dbReference type="EMBL" id="OU896711">
    <property type="protein sequence ID" value="CAG9822222.1"/>
    <property type="molecule type" value="Genomic_DNA"/>
</dbReference>
<keyword evidence="3" id="KW-1185">Reference proteome</keyword>
<organism evidence="2 3">
    <name type="scientific">Phaedon cochleariae</name>
    <name type="common">Mustard beetle</name>
    <dbReference type="NCBI Taxonomy" id="80249"/>
    <lineage>
        <taxon>Eukaryota</taxon>
        <taxon>Metazoa</taxon>
        <taxon>Ecdysozoa</taxon>
        <taxon>Arthropoda</taxon>
        <taxon>Hexapoda</taxon>
        <taxon>Insecta</taxon>
        <taxon>Pterygota</taxon>
        <taxon>Neoptera</taxon>
        <taxon>Endopterygota</taxon>
        <taxon>Coleoptera</taxon>
        <taxon>Polyphaga</taxon>
        <taxon>Cucujiformia</taxon>
        <taxon>Chrysomeloidea</taxon>
        <taxon>Chrysomelidae</taxon>
        <taxon>Chrysomelinae</taxon>
        <taxon>Chrysomelini</taxon>
        <taxon>Phaedon</taxon>
    </lineage>
</organism>
<sequence>MAQILAGTHGKISTRRCARREKSKVGKFFFFDGNFLFLAKVPRAVGYLANYKESPSSANRGVFIQDERETQKEVLDVVTRTDFKYLLKKRASIIQTDLSKTGGGPSETSPLSSFEKRALLIMGDSFYKGTGCPEVAVISNNAPRMEEVGRQPLDQPSSSSSVPTLRPEAHLEHDYSFQPPPKKRKGIIDEAYEETISVLKEIRNVVDSRLEQISNSIDKLAEVLKSK</sequence>
<dbReference type="Proteomes" id="UP001153737">
    <property type="component" value="Chromosome 5"/>
</dbReference>